<dbReference type="GO" id="GO:1990817">
    <property type="term" value="F:poly(A) RNA polymerase activity"/>
    <property type="evidence" value="ECO:0007669"/>
    <property type="project" value="UniProtKB-EC"/>
</dbReference>
<dbReference type="GO" id="GO:0031123">
    <property type="term" value="P:RNA 3'-end processing"/>
    <property type="evidence" value="ECO:0007669"/>
    <property type="project" value="TreeGrafter"/>
</dbReference>
<dbReference type="SUPFAM" id="SSF81301">
    <property type="entry name" value="Nucleotidyltransferase"/>
    <property type="match status" value="1"/>
</dbReference>
<gene>
    <name evidence="8" type="ORF">IWW36_001917</name>
</gene>
<dbReference type="OrthoDB" id="273917at2759"/>
<feature type="domain" description="PAP-associated" evidence="6">
    <location>
        <begin position="305"/>
        <end position="363"/>
    </location>
</feature>
<dbReference type="Gene3D" id="3.30.460.10">
    <property type="entry name" value="Beta Polymerase, domain 2"/>
    <property type="match status" value="1"/>
</dbReference>
<dbReference type="Gene3D" id="1.10.1410.10">
    <property type="match status" value="1"/>
</dbReference>
<dbReference type="GO" id="GO:0005730">
    <property type="term" value="C:nucleolus"/>
    <property type="evidence" value="ECO:0007669"/>
    <property type="project" value="TreeGrafter"/>
</dbReference>
<dbReference type="Pfam" id="PF03828">
    <property type="entry name" value="PAP_assoc"/>
    <property type="match status" value="1"/>
</dbReference>
<reference evidence="8" key="1">
    <citation type="submission" date="2022-07" db="EMBL/GenBank/DDBJ databases">
        <title>Phylogenomic reconstructions and comparative analyses of Kickxellomycotina fungi.</title>
        <authorList>
            <person name="Reynolds N.K."/>
            <person name="Stajich J.E."/>
            <person name="Barry K."/>
            <person name="Grigoriev I.V."/>
            <person name="Crous P."/>
            <person name="Smith M.E."/>
        </authorList>
    </citation>
    <scope>NUCLEOTIDE SEQUENCE</scope>
    <source>
        <strain evidence="8">NRRL 1566</strain>
    </source>
</reference>
<evidence type="ECO:0000256" key="5">
    <source>
        <dbReference type="SAM" id="MobiDB-lite"/>
    </source>
</evidence>
<feature type="region of interest" description="Disordered" evidence="5">
    <location>
        <begin position="496"/>
        <end position="515"/>
    </location>
</feature>
<evidence type="ECO:0000256" key="2">
    <source>
        <dbReference type="ARBA" id="ARBA00012388"/>
    </source>
</evidence>
<keyword evidence="4" id="KW-0460">Magnesium</keyword>
<organism evidence="8 9">
    <name type="scientific">Coemansia brasiliensis</name>
    <dbReference type="NCBI Taxonomy" id="2650707"/>
    <lineage>
        <taxon>Eukaryota</taxon>
        <taxon>Fungi</taxon>
        <taxon>Fungi incertae sedis</taxon>
        <taxon>Zoopagomycota</taxon>
        <taxon>Kickxellomycotina</taxon>
        <taxon>Kickxellomycetes</taxon>
        <taxon>Kickxellales</taxon>
        <taxon>Kickxellaceae</taxon>
        <taxon>Coemansia</taxon>
    </lineage>
</organism>
<evidence type="ECO:0000313" key="9">
    <source>
        <dbReference type="Proteomes" id="UP001139887"/>
    </source>
</evidence>
<dbReference type="InterPro" id="IPR045862">
    <property type="entry name" value="Trf4-like"/>
</dbReference>
<keyword evidence="9" id="KW-1185">Reference proteome</keyword>
<dbReference type="CDD" id="cd05402">
    <property type="entry name" value="NT_PAP_TUTase"/>
    <property type="match status" value="1"/>
</dbReference>
<accession>A0A9W8IGY1</accession>
<dbReference type="EMBL" id="JANBUW010000033">
    <property type="protein sequence ID" value="KAJ2850427.1"/>
    <property type="molecule type" value="Genomic_DNA"/>
</dbReference>
<evidence type="ECO:0000256" key="3">
    <source>
        <dbReference type="ARBA" id="ARBA00022723"/>
    </source>
</evidence>
<comment type="caution">
    <text evidence="8">The sequence shown here is derived from an EMBL/GenBank/DDBJ whole genome shotgun (WGS) entry which is preliminary data.</text>
</comment>
<dbReference type="SUPFAM" id="SSF81631">
    <property type="entry name" value="PAP/OAS1 substrate-binding domain"/>
    <property type="match status" value="1"/>
</dbReference>
<comment type="similarity">
    <text evidence="1">Belongs to the DNA polymerase type-B-like family.</text>
</comment>
<evidence type="ECO:0000313" key="8">
    <source>
        <dbReference type="EMBL" id="KAJ2850427.1"/>
    </source>
</evidence>
<sequence length="562" mass="62874">MAIGVAEPPQAASLADDFIKFEDSSSESDDESVAEAPNTSSAAGTKRSLAEADEVEEQQGTDPTKFQRCYNGQPVPPWLAGQQRLGKGKTPEIHTMLNEEVTKFVNYISPTPEEHQMRSWVIERMQNILDEWDLPGARPVAHCFGSFETKLYLPTSDIDLTIMIYNPTDNRVSSLYESRDSIRAFLYKLARQLKNKGFCDSCEVIAGARVPIIKTQEKISGIAVDISINADSGMKSAQVQKSFVDKVYPNALRSLVLSIKQFLYQRSMNEVYTGGMGSYAITLLAVSLLQMHPRIRSGGLDPSKNLGVLLIEFFELYGKRFNYDNVCVSVLDNGCYLDKRQKSFYNFTQTYLLSIEDPCDTSNDVTKGTYGINRIKQTFGGAYDMLNNAIFAYHQTRKHGKPINNSLVAQATPERSSKRIRGKHGKSKDVPITLQINDDPWAPVSFLSSILHVDSQTISMRRRLVDTFYKGTMQECLGVEYKPQLVKALDSIPDLSRSKPNKVEVDSEQPSSAQEQINRLQFDFTKAEAKESATVVESEDENPVFISDDEDNQSSDEEEGAL</sequence>
<keyword evidence="3" id="KW-0479">Metal-binding</keyword>
<dbReference type="InterPro" id="IPR002058">
    <property type="entry name" value="PAP_assoc"/>
</dbReference>
<dbReference type="InterPro" id="IPR043519">
    <property type="entry name" value="NT_sf"/>
</dbReference>
<evidence type="ECO:0000256" key="1">
    <source>
        <dbReference type="ARBA" id="ARBA00008593"/>
    </source>
</evidence>
<protein>
    <recommendedName>
        <fullName evidence="2">polynucleotide adenylyltransferase</fullName>
        <ecNumber evidence="2">2.7.7.19</ecNumber>
    </recommendedName>
</protein>
<dbReference type="GO" id="GO:0003729">
    <property type="term" value="F:mRNA binding"/>
    <property type="evidence" value="ECO:0007669"/>
    <property type="project" value="TreeGrafter"/>
</dbReference>
<dbReference type="AlphaFoldDB" id="A0A9W8IGY1"/>
<dbReference type="PANTHER" id="PTHR23092:SF15">
    <property type="entry name" value="INACTIVE NON-CANONICAL POLY(A) RNA POLYMERASE PROTEIN TRF4-2-RELATED"/>
    <property type="match status" value="1"/>
</dbReference>
<feature type="compositionally biased region" description="Acidic residues" evidence="5">
    <location>
        <begin position="537"/>
        <end position="562"/>
    </location>
</feature>
<dbReference type="PANTHER" id="PTHR23092">
    <property type="entry name" value="POLY(A) RNA POLYMERASE"/>
    <property type="match status" value="1"/>
</dbReference>
<feature type="compositionally biased region" description="Acidic residues" evidence="5">
    <location>
        <begin position="24"/>
        <end position="33"/>
    </location>
</feature>
<dbReference type="GO" id="GO:0010605">
    <property type="term" value="P:negative regulation of macromolecule metabolic process"/>
    <property type="evidence" value="ECO:0007669"/>
    <property type="project" value="UniProtKB-ARBA"/>
</dbReference>
<dbReference type="FunFam" id="1.10.1410.10:FF:000003">
    <property type="entry name" value="non-canonical poly(A) RNA polymerase PAPD7"/>
    <property type="match status" value="1"/>
</dbReference>
<dbReference type="GO" id="GO:0043634">
    <property type="term" value="P:polyadenylation-dependent ncRNA catabolic process"/>
    <property type="evidence" value="ECO:0007669"/>
    <property type="project" value="TreeGrafter"/>
</dbReference>
<dbReference type="InterPro" id="IPR054708">
    <property type="entry name" value="MTPAP-like_central"/>
</dbReference>
<proteinExistence type="inferred from homology"/>
<dbReference type="Proteomes" id="UP001139887">
    <property type="component" value="Unassembled WGS sequence"/>
</dbReference>
<dbReference type="GO" id="GO:0031499">
    <property type="term" value="C:TRAMP complex"/>
    <property type="evidence" value="ECO:0007669"/>
    <property type="project" value="TreeGrafter"/>
</dbReference>
<evidence type="ECO:0000259" key="6">
    <source>
        <dbReference type="Pfam" id="PF03828"/>
    </source>
</evidence>
<feature type="region of interest" description="Disordered" evidence="5">
    <location>
        <begin position="1"/>
        <end position="87"/>
    </location>
</feature>
<dbReference type="Pfam" id="PF22600">
    <property type="entry name" value="MTPAP-like_central"/>
    <property type="match status" value="1"/>
</dbReference>
<feature type="region of interest" description="Disordered" evidence="5">
    <location>
        <begin position="531"/>
        <end position="562"/>
    </location>
</feature>
<evidence type="ECO:0000256" key="4">
    <source>
        <dbReference type="ARBA" id="ARBA00022842"/>
    </source>
</evidence>
<dbReference type="GO" id="GO:0046872">
    <property type="term" value="F:metal ion binding"/>
    <property type="evidence" value="ECO:0007669"/>
    <property type="project" value="UniProtKB-KW"/>
</dbReference>
<evidence type="ECO:0000259" key="7">
    <source>
        <dbReference type="Pfam" id="PF22600"/>
    </source>
</evidence>
<feature type="domain" description="Poly(A) RNA polymerase mitochondrial-like central palm" evidence="7">
    <location>
        <begin position="97"/>
        <end position="238"/>
    </location>
</feature>
<dbReference type="EC" id="2.7.7.19" evidence="2"/>
<name>A0A9W8IGY1_9FUNG</name>